<sequence>MNKNTFRGILFSGVGSLWWGIIGVLYFKSVSFVDPIELIVHRTVWTAFLLLFTISIYSKWNDVFLILKNIKKTLILFFCGILIVTNWFTWIYAVVTNRLVDASFGYYIFPILSVFFGIIFLKESYNKKKLLAI</sequence>
<keyword evidence="1" id="KW-0472">Membrane</keyword>
<gene>
    <name evidence="3" type="ORF">METZ01_LOCUS140904</name>
</gene>
<feature type="transmembrane region" description="Helical" evidence="1">
    <location>
        <begin position="9"/>
        <end position="27"/>
    </location>
</feature>
<reference evidence="3" key="1">
    <citation type="submission" date="2018-05" db="EMBL/GenBank/DDBJ databases">
        <authorList>
            <person name="Lanie J.A."/>
            <person name="Ng W.-L."/>
            <person name="Kazmierczak K.M."/>
            <person name="Andrzejewski T.M."/>
            <person name="Davidsen T.M."/>
            <person name="Wayne K.J."/>
            <person name="Tettelin H."/>
            <person name="Glass J.I."/>
            <person name="Rusch D."/>
            <person name="Podicherti R."/>
            <person name="Tsui H.-C.T."/>
            <person name="Winkler M.E."/>
        </authorList>
    </citation>
    <scope>NUCLEOTIDE SEQUENCE</scope>
</reference>
<name>A0A381ZFP6_9ZZZZ</name>
<dbReference type="SUPFAM" id="SSF103481">
    <property type="entry name" value="Multidrug resistance efflux transporter EmrE"/>
    <property type="match status" value="1"/>
</dbReference>
<feature type="transmembrane region" description="Helical" evidence="1">
    <location>
        <begin position="72"/>
        <end position="92"/>
    </location>
</feature>
<feature type="transmembrane region" description="Helical" evidence="1">
    <location>
        <begin position="39"/>
        <end position="60"/>
    </location>
</feature>
<dbReference type="EMBL" id="UINC01021136">
    <property type="protein sequence ID" value="SVA88050.1"/>
    <property type="molecule type" value="Genomic_DNA"/>
</dbReference>
<organism evidence="3">
    <name type="scientific">marine metagenome</name>
    <dbReference type="NCBI Taxonomy" id="408172"/>
    <lineage>
        <taxon>unclassified sequences</taxon>
        <taxon>metagenomes</taxon>
        <taxon>ecological metagenomes</taxon>
    </lineage>
</organism>
<dbReference type="InterPro" id="IPR000620">
    <property type="entry name" value="EamA_dom"/>
</dbReference>
<keyword evidence="1" id="KW-1133">Transmembrane helix</keyword>
<protein>
    <recommendedName>
        <fullName evidence="2">EamA domain-containing protein</fullName>
    </recommendedName>
</protein>
<keyword evidence="1" id="KW-0812">Transmembrane</keyword>
<evidence type="ECO:0000256" key="1">
    <source>
        <dbReference type="SAM" id="Phobius"/>
    </source>
</evidence>
<proteinExistence type="predicted"/>
<accession>A0A381ZFP6</accession>
<feature type="non-terminal residue" evidence="3">
    <location>
        <position position="133"/>
    </location>
</feature>
<dbReference type="Pfam" id="PF00892">
    <property type="entry name" value="EamA"/>
    <property type="match status" value="1"/>
</dbReference>
<dbReference type="GO" id="GO:0016020">
    <property type="term" value="C:membrane"/>
    <property type="evidence" value="ECO:0007669"/>
    <property type="project" value="InterPro"/>
</dbReference>
<dbReference type="AlphaFoldDB" id="A0A381ZFP6"/>
<evidence type="ECO:0000313" key="3">
    <source>
        <dbReference type="EMBL" id="SVA88050.1"/>
    </source>
</evidence>
<feature type="transmembrane region" description="Helical" evidence="1">
    <location>
        <begin position="104"/>
        <end position="121"/>
    </location>
</feature>
<dbReference type="InterPro" id="IPR037185">
    <property type="entry name" value="EmrE-like"/>
</dbReference>
<evidence type="ECO:0000259" key="2">
    <source>
        <dbReference type="Pfam" id="PF00892"/>
    </source>
</evidence>
<feature type="domain" description="EamA" evidence="2">
    <location>
        <begin position="7"/>
        <end position="133"/>
    </location>
</feature>